<dbReference type="Gene3D" id="2.30.42.10">
    <property type="match status" value="1"/>
</dbReference>
<dbReference type="OrthoDB" id="2187496at2759"/>
<dbReference type="GO" id="GO:0005912">
    <property type="term" value="C:adherens junction"/>
    <property type="evidence" value="ECO:0007669"/>
    <property type="project" value="TreeGrafter"/>
</dbReference>
<evidence type="ECO:0000256" key="1">
    <source>
        <dbReference type="SAM" id="MobiDB-lite"/>
    </source>
</evidence>
<accession>A0A448WJI2</accession>
<evidence type="ECO:0000313" key="3">
    <source>
        <dbReference type="EMBL" id="VEL13221.1"/>
    </source>
</evidence>
<dbReference type="InterPro" id="IPR052213">
    <property type="entry name" value="PAR3"/>
</dbReference>
<dbReference type="GO" id="GO:0016324">
    <property type="term" value="C:apical plasma membrane"/>
    <property type="evidence" value="ECO:0007669"/>
    <property type="project" value="TreeGrafter"/>
</dbReference>
<name>A0A448WJI2_9PLAT</name>
<feature type="region of interest" description="Disordered" evidence="1">
    <location>
        <begin position="134"/>
        <end position="156"/>
    </location>
</feature>
<dbReference type="GO" id="GO:0030010">
    <property type="term" value="P:establishment of cell polarity"/>
    <property type="evidence" value="ECO:0007669"/>
    <property type="project" value="TreeGrafter"/>
</dbReference>
<feature type="region of interest" description="Disordered" evidence="1">
    <location>
        <begin position="45"/>
        <end position="85"/>
    </location>
</feature>
<dbReference type="Proteomes" id="UP000784294">
    <property type="component" value="Unassembled WGS sequence"/>
</dbReference>
<dbReference type="SUPFAM" id="SSF50156">
    <property type="entry name" value="PDZ domain-like"/>
    <property type="match status" value="1"/>
</dbReference>
<dbReference type="AlphaFoldDB" id="A0A448WJI2"/>
<dbReference type="GO" id="GO:0051660">
    <property type="term" value="P:establishment of centrosome localization"/>
    <property type="evidence" value="ECO:0007669"/>
    <property type="project" value="TreeGrafter"/>
</dbReference>
<feature type="domain" description="PDZ" evidence="2">
    <location>
        <begin position="206"/>
        <end position="298"/>
    </location>
</feature>
<proteinExistence type="predicted"/>
<dbReference type="GO" id="GO:0043296">
    <property type="term" value="C:apical junction complex"/>
    <property type="evidence" value="ECO:0007669"/>
    <property type="project" value="TreeGrafter"/>
</dbReference>
<dbReference type="PANTHER" id="PTHR16484">
    <property type="entry name" value="PARTITIONING DEFECTIVE 3 RELATED"/>
    <property type="match status" value="1"/>
</dbReference>
<dbReference type="EMBL" id="CAAALY010017105">
    <property type="protein sequence ID" value="VEL13221.1"/>
    <property type="molecule type" value="Genomic_DNA"/>
</dbReference>
<dbReference type="InterPro" id="IPR001478">
    <property type="entry name" value="PDZ"/>
</dbReference>
<organism evidence="3 4">
    <name type="scientific">Protopolystoma xenopodis</name>
    <dbReference type="NCBI Taxonomy" id="117903"/>
    <lineage>
        <taxon>Eukaryota</taxon>
        <taxon>Metazoa</taxon>
        <taxon>Spiralia</taxon>
        <taxon>Lophotrochozoa</taxon>
        <taxon>Platyhelminthes</taxon>
        <taxon>Monogenea</taxon>
        <taxon>Polyopisthocotylea</taxon>
        <taxon>Polystomatidea</taxon>
        <taxon>Polystomatidae</taxon>
        <taxon>Protopolystoma</taxon>
    </lineage>
</organism>
<evidence type="ECO:0000259" key="2">
    <source>
        <dbReference type="PROSITE" id="PS50106"/>
    </source>
</evidence>
<dbReference type="GO" id="GO:0007155">
    <property type="term" value="P:cell adhesion"/>
    <property type="evidence" value="ECO:0007669"/>
    <property type="project" value="TreeGrafter"/>
</dbReference>
<dbReference type="GO" id="GO:0035091">
    <property type="term" value="F:phosphatidylinositol binding"/>
    <property type="evidence" value="ECO:0007669"/>
    <property type="project" value="TreeGrafter"/>
</dbReference>
<dbReference type="GO" id="GO:0008104">
    <property type="term" value="P:intracellular protein localization"/>
    <property type="evidence" value="ECO:0007669"/>
    <property type="project" value="TreeGrafter"/>
</dbReference>
<dbReference type="PROSITE" id="PS50106">
    <property type="entry name" value="PDZ"/>
    <property type="match status" value="1"/>
</dbReference>
<gene>
    <name evidence="3" type="ORF">PXEA_LOCUS6661</name>
</gene>
<protein>
    <recommendedName>
        <fullName evidence="2">PDZ domain-containing protein</fullName>
    </recommendedName>
</protein>
<dbReference type="GO" id="GO:0005938">
    <property type="term" value="C:cell cortex"/>
    <property type="evidence" value="ECO:0007669"/>
    <property type="project" value="TreeGrafter"/>
</dbReference>
<dbReference type="GO" id="GO:0000226">
    <property type="term" value="P:microtubule cytoskeleton organization"/>
    <property type="evidence" value="ECO:0007669"/>
    <property type="project" value="TreeGrafter"/>
</dbReference>
<dbReference type="PANTHER" id="PTHR16484:SF17">
    <property type="entry name" value="BAZOOKA, ISOFORM B"/>
    <property type="match status" value="1"/>
</dbReference>
<feature type="region of interest" description="Disordered" evidence="1">
    <location>
        <begin position="240"/>
        <end position="266"/>
    </location>
</feature>
<feature type="compositionally biased region" description="Polar residues" evidence="1">
    <location>
        <begin position="241"/>
        <end position="254"/>
    </location>
</feature>
<feature type="compositionally biased region" description="Basic residues" evidence="1">
    <location>
        <begin position="257"/>
        <end position="266"/>
    </location>
</feature>
<dbReference type="GO" id="GO:0045197">
    <property type="term" value="P:establishment or maintenance of epithelial cell apical/basal polarity"/>
    <property type="evidence" value="ECO:0007669"/>
    <property type="project" value="TreeGrafter"/>
</dbReference>
<sequence length="298" mass="31918">PPPPRRSPHTVLTPRQSSSFVTSIPSGLIGPLIDETFAHLAHSTCSLPSTASSPPVSIHPPPPLPHRLRDPESLAVSEPELNSSLGPANQLRLTLSRQCPHIDPLSLSIVKASIRDSVAGLEIESARMESLLPPVSPAPSLPPPESTPPPLPTSLPSSVAPVCTSCSGSLIIPESDQNEQKISPSVMQVAGRTKAVPRSASAVELTVKLRKGANGLGFSLTSWEGSASKSLGDTCYREVNPSRQHSTNQNNYSSQPHHQHPHQHYHHHPIYVKSILPDGAALMDGQLRQGDRLLQIFM</sequence>
<feature type="non-terminal residue" evidence="3">
    <location>
        <position position="1"/>
    </location>
</feature>
<evidence type="ECO:0000313" key="4">
    <source>
        <dbReference type="Proteomes" id="UP000784294"/>
    </source>
</evidence>
<feature type="compositionally biased region" description="Pro residues" evidence="1">
    <location>
        <begin position="134"/>
        <end position="153"/>
    </location>
</feature>
<comment type="caution">
    <text evidence="3">The sequence shown here is derived from an EMBL/GenBank/DDBJ whole genome shotgun (WGS) entry which is preliminary data.</text>
</comment>
<keyword evidence="4" id="KW-1185">Reference proteome</keyword>
<dbReference type="InterPro" id="IPR036034">
    <property type="entry name" value="PDZ_sf"/>
</dbReference>
<reference evidence="3" key="1">
    <citation type="submission" date="2018-11" db="EMBL/GenBank/DDBJ databases">
        <authorList>
            <consortium name="Pathogen Informatics"/>
        </authorList>
    </citation>
    <scope>NUCLEOTIDE SEQUENCE</scope>
</reference>